<dbReference type="AlphaFoldDB" id="A0A556TH48"/>
<dbReference type="PANTHER" id="PTHR31878">
    <property type="entry name" value="CHEMOKINE-LIKE PROTEIN TAFA-5-RELATED"/>
    <property type="match status" value="1"/>
</dbReference>
<dbReference type="Proteomes" id="UP000319801">
    <property type="component" value="Unassembled WGS sequence"/>
</dbReference>
<reference evidence="3 4" key="1">
    <citation type="journal article" date="2019" name="Genome Biol. Evol.">
        <title>Whole-Genome Sequencing of the Giant Devil Catfish, Bagarius yarrelli.</title>
        <authorList>
            <person name="Jiang W."/>
            <person name="Lv Y."/>
            <person name="Cheng L."/>
            <person name="Yang K."/>
            <person name="Chao B."/>
            <person name="Wang X."/>
            <person name="Li Y."/>
            <person name="Pan X."/>
            <person name="You X."/>
            <person name="Zhang Y."/>
            <person name="Yang J."/>
            <person name="Li J."/>
            <person name="Zhang X."/>
            <person name="Liu S."/>
            <person name="Sun C."/>
            <person name="Yang J."/>
            <person name="Shi Q."/>
        </authorList>
    </citation>
    <scope>NUCLEOTIDE SEQUENCE [LARGE SCALE GENOMIC DNA]</scope>
    <source>
        <strain evidence="3">JWS20170419001</strain>
        <tissue evidence="3">Muscle</tissue>
    </source>
</reference>
<accession>A0A556TH48</accession>
<dbReference type="PANTHER" id="PTHR31878:SF0">
    <property type="entry name" value="CHEMOKINE-LIKE PROTEIN TAFA-5"/>
    <property type="match status" value="1"/>
</dbReference>
<dbReference type="InterPro" id="IPR040329">
    <property type="entry name" value="TAFA-5"/>
</dbReference>
<evidence type="ECO:0000313" key="4">
    <source>
        <dbReference type="Proteomes" id="UP000319801"/>
    </source>
</evidence>
<gene>
    <name evidence="3" type="ORF">Baya_0049</name>
</gene>
<evidence type="ECO:0000256" key="1">
    <source>
        <dbReference type="ARBA" id="ARBA00006101"/>
    </source>
</evidence>
<dbReference type="GO" id="GO:0048018">
    <property type="term" value="F:receptor ligand activity"/>
    <property type="evidence" value="ECO:0007669"/>
    <property type="project" value="TreeGrafter"/>
</dbReference>
<comment type="similarity">
    <text evidence="1">Belongs to the TAFA family.</text>
</comment>
<proteinExistence type="inferred from homology"/>
<keyword evidence="2" id="KW-0732">Signal</keyword>
<sequence>MAPVQVDISTAALQSLLAAEVRNVSAHLRVHDITQSSGRVQQGLLGTRGPSESITARRSLRKQTLACQMLLPIRARPGIYQKAVRINAPSLSADGGWARIVKTKQWCDMVPCLDDEGCDLLVNRSGWTCTQPGGRVKTTTVSLLHHTTFLNSLIFWC</sequence>
<comment type="caution">
    <text evidence="3">The sequence shown here is derived from an EMBL/GenBank/DDBJ whole genome shotgun (WGS) entry which is preliminary data.</text>
</comment>
<dbReference type="GO" id="GO:0005615">
    <property type="term" value="C:extracellular space"/>
    <property type="evidence" value="ECO:0007669"/>
    <property type="project" value="TreeGrafter"/>
</dbReference>
<dbReference type="Pfam" id="PF12020">
    <property type="entry name" value="TAFA"/>
    <property type="match status" value="1"/>
</dbReference>
<dbReference type="OrthoDB" id="8957936at2759"/>
<dbReference type="InterPro" id="IPR020350">
    <property type="entry name" value="Chemokine-like_TAFA"/>
</dbReference>
<evidence type="ECO:0000313" key="3">
    <source>
        <dbReference type="EMBL" id="TSK13175.1"/>
    </source>
</evidence>
<keyword evidence="4" id="KW-1185">Reference proteome</keyword>
<dbReference type="GO" id="GO:0001664">
    <property type="term" value="F:G protein-coupled receptor binding"/>
    <property type="evidence" value="ECO:0007669"/>
    <property type="project" value="TreeGrafter"/>
</dbReference>
<dbReference type="EMBL" id="VCAZ01000001">
    <property type="protein sequence ID" value="TSK13175.1"/>
    <property type="molecule type" value="Genomic_DNA"/>
</dbReference>
<organism evidence="3 4">
    <name type="scientific">Bagarius yarrelli</name>
    <name type="common">Goonch</name>
    <name type="synonym">Bagrus yarrelli</name>
    <dbReference type="NCBI Taxonomy" id="175774"/>
    <lineage>
        <taxon>Eukaryota</taxon>
        <taxon>Metazoa</taxon>
        <taxon>Chordata</taxon>
        <taxon>Craniata</taxon>
        <taxon>Vertebrata</taxon>
        <taxon>Euteleostomi</taxon>
        <taxon>Actinopterygii</taxon>
        <taxon>Neopterygii</taxon>
        <taxon>Teleostei</taxon>
        <taxon>Ostariophysi</taxon>
        <taxon>Siluriformes</taxon>
        <taxon>Sisoridae</taxon>
        <taxon>Sisorinae</taxon>
        <taxon>Bagarius</taxon>
    </lineage>
</organism>
<name>A0A556TH48_BAGYA</name>
<dbReference type="GO" id="GO:0007186">
    <property type="term" value="P:G protein-coupled receptor signaling pathway"/>
    <property type="evidence" value="ECO:0007669"/>
    <property type="project" value="TreeGrafter"/>
</dbReference>
<evidence type="ECO:0000256" key="2">
    <source>
        <dbReference type="ARBA" id="ARBA00022729"/>
    </source>
</evidence>
<protein>
    <submittedName>
        <fullName evidence="3">Protein FAM19A5</fullName>
    </submittedName>
</protein>